<dbReference type="STRING" id="91360.SAMN05660330_03241"/>
<comment type="catalytic activity">
    <reaction evidence="8 9">
        <text>N-acetyl-L-glutamate + ATP = N-acetyl-L-glutamyl 5-phosphate + ADP</text>
        <dbReference type="Rhea" id="RHEA:14629"/>
        <dbReference type="ChEBI" id="CHEBI:30616"/>
        <dbReference type="ChEBI" id="CHEBI:44337"/>
        <dbReference type="ChEBI" id="CHEBI:57936"/>
        <dbReference type="ChEBI" id="CHEBI:456216"/>
        <dbReference type="EC" id="2.7.2.8"/>
    </reaction>
</comment>
<evidence type="ECO:0000256" key="9">
    <source>
        <dbReference type="HAMAP-Rule" id="MF_00082"/>
    </source>
</evidence>
<dbReference type="InterPro" id="IPR036393">
    <property type="entry name" value="AceGlu_kinase-like_sf"/>
</dbReference>
<dbReference type="UniPathway" id="UPA00068">
    <property type="reaction ID" value="UER00107"/>
</dbReference>
<keyword evidence="4 9" id="KW-0808">Transferase</keyword>
<evidence type="ECO:0000256" key="1">
    <source>
        <dbReference type="ARBA" id="ARBA00004828"/>
    </source>
</evidence>
<feature type="site" description="Transition state stabilizer" evidence="9">
    <location>
        <position position="259"/>
    </location>
</feature>
<dbReference type="AlphaFoldDB" id="A0A1H0TUM5"/>
<dbReference type="NCBIfam" id="TIGR00761">
    <property type="entry name" value="argB"/>
    <property type="match status" value="1"/>
</dbReference>
<comment type="subcellular location">
    <subcellularLocation>
        <location evidence="9">Cytoplasm</location>
    </subcellularLocation>
</comment>
<dbReference type="CDD" id="cd04250">
    <property type="entry name" value="AAK_NAGK-C"/>
    <property type="match status" value="1"/>
</dbReference>
<keyword evidence="2 9" id="KW-0055">Arginine biosynthesis</keyword>
<dbReference type="PIRSF" id="PIRSF000728">
    <property type="entry name" value="NAGK"/>
    <property type="match status" value="1"/>
</dbReference>
<dbReference type="SUPFAM" id="SSF53633">
    <property type="entry name" value="Carbamate kinase-like"/>
    <property type="match status" value="1"/>
</dbReference>
<dbReference type="HAMAP" id="MF_00082">
    <property type="entry name" value="ArgB"/>
    <property type="match status" value="1"/>
</dbReference>
<comment type="similarity">
    <text evidence="9">Belongs to the acetylglutamate kinase family. ArgB subfamily.</text>
</comment>
<organism evidence="11 12">
    <name type="scientific">Desulforhopalus singaporensis</name>
    <dbReference type="NCBI Taxonomy" id="91360"/>
    <lineage>
        <taxon>Bacteria</taxon>
        <taxon>Pseudomonadati</taxon>
        <taxon>Thermodesulfobacteriota</taxon>
        <taxon>Desulfobulbia</taxon>
        <taxon>Desulfobulbales</taxon>
        <taxon>Desulfocapsaceae</taxon>
        <taxon>Desulforhopalus</taxon>
    </lineage>
</organism>
<evidence type="ECO:0000259" key="10">
    <source>
        <dbReference type="Pfam" id="PF00696"/>
    </source>
</evidence>
<keyword evidence="7 9" id="KW-0067">ATP-binding</keyword>
<feature type="binding site" evidence="9">
    <location>
        <begin position="68"/>
        <end position="69"/>
    </location>
    <ligand>
        <name>substrate</name>
    </ligand>
</feature>
<dbReference type="PRINTS" id="PR00474">
    <property type="entry name" value="GLU5KINASE"/>
</dbReference>
<accession>A0A1H0TUM5</accession>
<dbReference type="InterPro" id="IPR037528">
    <property type="entry name" value="ArgB"/>
</dbReference>
<protein>
    <recommendedName>
        <fullName evidence="9">Acetylglutamate kinase</fullName>
        <ecNumber evidence="9">2.7.2.8</ecNumber>
    </recommendedName>
    <alternativeName>
        <fullName evidence="9">N-acetyl-L-glutamate 5-phosphotransferase</fullName>
    </alternativeName>
    <alternativeName>
        <fullName evidence="9">NAG kinase</fullName>
        <shortName evidence="9">NAGK</shortName>
    </alternativeName>
</protein>
<evidence type="ECO:0000313" key="12">
    <source>
        <dbReference type="Proteomes" id="UP000199073"/>
    </source>
</evidence>
<comment type="pathway">
    <text evidence="1 9">Amino-acid biosynthesis; L-arginine biosynthesis; N(2)-acetyl-L-ornithine from L-glutamate: step 2/4.</text>
</comment>
<dbReference type="GO" id="GO:0042450">
    <property type="term" value="P:L-arginine biosynthetic process via ornithine"/>
    <property type="evidence" value="ECO:0007669"/>
    <property type="project" value="UniProtKB-UniRule"/>
</dbReference>
<keyword evidence="9" id="KW-0963">Cytoplasm</keyword>
<feature type="binding site" evidence="9">
    <location>
        <position position="199"/>
    </location>
    <ligand>
        <name>substrate</name>
    </ligand>
</feature>
<evidence type="ECO:0000256" key="8">
    <source>
        <dbReference type="ARBA" id="ARBA00048141"/>
    </source>
</evidence>
<dbReference type="PANTHER" id="PTHR23342:SF0">
    <property type="entry name" value="N-ACETYLGLUTAMATE SYNTHASE, MITOCHONDRIAL"/>
    <property type="match status" value="1"/>
</dbReference>
<evidence type="ECO:0000313" key="11">
    <source>
        <dbReference type="EMBL" id="SDP57368.1"/>
    </source>
</evidence>
<name>A0A1H0TUM5_9BACT</name>
<dbReference type="EC" id="2.7.2.8" evidence="9"/>
<feature type="domain" description="Aspartate/glutamate/uridylate kinase" evidence="10">
    <location>
        <begin position="28"/>
        <end position="278"/>
    </location>
</feature>
<dbReference type="Proteomes" id="UP000199073">
    <property type="component" value="Unassembled WGS sequence"/>
</dbReference>
<evidence type="ECO:0000256" key="5">
    <source>
        <dbReference type="ARBA" id="ARBA00022741"/>
    </source>
</evidence>
<dbReference type="InterPro" id="IPR001057">
    <property type="entry name" value="Glu/AcGlu_kinase"/>
</dbReference>
<dbReference type="Pfam" id="PF00696">
    <property type="entry name" value="AA_kinase"/>
    <property type="match status" value="1"/>
</dbReference>
<dbReference type="InterPro" id="IPR041727">
    <property type="entry name" value="NAGK-C"/>
</dbReference>
<keyword evidence="3 9" id="KW-0028">Amino-acid biosynthesis</keyword>
<dbReference type="GO" id="GO:0005737">
    <property type="term" value="C:cytoplasm"/>
    <property type="evidence" value="ECO:0007669"/>
    <property type="project" value="UniProtKB-SubCell"/>
</dbReference>
<dbReference type="GO" id="GO:0005524">
    <property type="term" value="F:ATP binding"/>
    <property type="evidence" value="ECO:0007669"/>
    <property type="project" value="UniProtKB-UniRule"/>
</dbReference>
<dbReference type="OrthoDB" id="9803155at2"/>
<dbReference type="PANTHER" id="PTHR23342">
    <property type="entry name" value="N-ACETYLGLUTAMATE SYNTHASE"/>
    <property type="match status" value="1"/>
</dbReference>
<feature type="binding site" evidence="9">
    <location>
        <position position="90"/>
    </location>
    <ligand>
        <name>substrate</name>
    </ligand>
</feature>
<dbReference type="Gene3D" id="3.40.1160.10">
    <property type="entry name" value="Acetylglutamate kinase-like"/>
    <property type="match status" value="1"/>
</dbReference>
<feature type="site" description="Transition state stabilizer" evidence="9">
    <location>
        <position position="33"/>
    </location>
</feature>
<evidence type="ECO:0000256" key="4">
    <source>
        <dbReference type="ARBA" id="ARBA00022679"/>
    </source>
</evidence>
<gene>
    <name evidence="9" type="primary">argB</name>
    <name evidence="11" type="ORF">SAMN05660330_03241</name>
</gene>
<keyword evidence="6 9" id="KW-0418">Kinase</keyword>
<evidence type="ECO:0000256" key="6">
    <source>
        <dbReference type="ARBA" id="ARBA00022777"/>
    </source>
</evidence>
<comment type="function">
    <text evidence="9">Catalyzes the ATP-dependent phosphorylation of N-acetyl-L-glutamate.</text>
</comment>
<dbReference type="RefSeq" id="WP_092224695.1">
    <property type="nucleotide sequence ID" value="NZ_FNJI01000026.1"/>
</dbReference>
<dbReference type="FunFam" id="3.40.1160.10:FF:000004">
    <property type="entry name" value="Acetylglutamate kinase"/>
    <property type="match status" value="1"/>
</dbReference>
<dbReference type="EMBL" id="FNJI01000026">
    <property type="protein sequence ID" value="SDP57368.1"/>
    <property type="molecule type" value="Genomic_DNA"/>
</dbReference>
<dbReference type="InterPro" id="IPR001048">
    <property type="entry name" value="Asp/Glu/Uridylate_kinase"/>
</dbReference>
<proteinExistence type="inferred from homology"/>
<dbReference type="InterPro" id="IPR004662">
    <property type="entry name" value="AcgluKinase_fam"/>
</dbReference>
<evidence type="ECO:0000256" key="2">
    <source>
        <dbReference type="ARBA" id="ARBA00022571"/>
    </source>
</evidence>
<reference evidence="11 12" key="1">
    <citation type="submission" date="2016-10" db="EMBL/GenBank/DDBJ databases">
        <authorList>
            <person name="de Groot N.N."/>
        </authorList>
    </citation>
    <scope>NUCLEOTIDE SEQUENCE [LARGE SCALE GENOMIC DNA]</scope>
    <source>
        <strain evidence="11 12">DSM 12130</strain>
    </source>
</reference>
<keyword evidence="5 9" id="KW-0547">Nucleotide-binding</keyword>
<evidence type="ECO:0000256" key="7">
    <source>
        <dbReference type="ARBA" id="ARBA00022840"/>
    </source>
</evidence>
<sequence length="300" mass="32416">MAKTVQDQIEKAKVLINALPYMQKFRDKTIVIKYGGHAMVDDHLKRQFALDVILLKQIGINPIIVHGGGPQINRLLERLDIKPSYVEGMRVTDGETMDVVEMVLVGKVNKQIVGLINHCGGKAVGLSGRDGDLVCAEKLKVSSTRIREAVKDSPPELIDLGRVGRVTRVNTAVLESLYLKDFIPVIAPVGVGEDGQAFNINADLVAGAIAGALSAEKLMLLTDVEGVKDKNGELITFLPHQELESLVADGTVAGGMIPKVRCCVDALQSGVAKTYILDGRVEHSILLEIFTKEGVGTEIY</sequence>
<dbReference type="GO" id="GO:0003991">
    <property type="term" value="F:acetylglutamate kinase activity"/>
    <property type="evidence" value="ECO:0007669"/>
    <property type="project" value="UniProtKB-UniRule"/>
</dbReference>
<evidence type="ECO:0000256" key="3">
    <source>
        <dbReference type="ARBA" id="ARBA00022605"/>
    </source>
</evidence>
<keyword evidence="12" id="KW-1185">Reference proteome</keyword>